<keyword evidence="6" id="KW-0694">RNA-binding</keyword>
<dbReference type="Gene3D" id="3.30.920.30">
    <property type="entry name" value="Hypothetical protein"/>
    <property type="match status" value="1"/>
</dbReference>
<dbReference type="InterPro" id="IPR038570">
    <property type="entry name" value="HicA_sf"/>
</dbReference>
<comment type="similarity">
    <text evidence="1">Belongs to the HicA mRNA interferase family.</text>
</comment>
<dbReference type="GO" id="GO:0016787">
    <property type="term" value="F:hydrolase activity"/>
    <property type="evidence" value="ECO:0007669"/>
    <property type="project" value="UniProtKB-KW"/>
</dbReference>
<proteinExistence type="inferred from homology"/>
<dbReference type="EMBL" id="CAADFU010000115">
    <property type="protein sequence ID" value="VFK48159.1"/>
    <property type="molecule type" value="Genomic_DNA"/>
</dbReference>
<evidence type="ECO:0000256" key="7">
    <source>
        <dbReference type="ARBA" id="ARBA00023016"/>
    </source>
</evidence>
<dbReference type="AlphaFoldDB" id="A0A451BHF3"/>
<protein>
    <submittedName>
        <fullName evidence="10">mRNA interferase HicA</fullName>
    </submittedName>
</protein>
<keyword evidence="4" id="KW-0255">Endonuclease</keyword>
<dbReference type="EMBL" id="CAADHB010000001">
    <property type="protein sequence ID" value="VFK77676.1"/>
    <property type="molecule type" value="Genomic_DNA"/>
</dbReference>
<evidence type="ECO:0000313" key="8">
    <source>
        <dbReference type="EMBL" id="VFK42256.1"/>
    </source>
</evidence>
<name>A0A451BHF3_9GAMM</name>
<dbReference type="GO" id="GO:0003729">
    <property type="term" value="F:mRNA binding"/>
    <property type="evidence" value="ECO:0007669"/>
    <property type="project" value="InterPro"/>
</dbReference>
<dbReference type="EMBL" id="CAADFR010000118">
    <property type="protein sequence ID" value="VFK42256.1"/>
    <property type="molecule type" value="Genomic_DNA"/>
</dbReference>
<dbReference type="SUPFAM" id="SSF54786">
    <property type="entry name" value="YcfA/nrd intein domain"/>
    <property type="match status" value="1"/>
</dbReference>
<evidence type="ECO:0000256" key="3">
    <source>
        <dbReference type="ARBA" id="ARBA00022722"/>
    </source>
</evidence>
<dbReference type="Pfam" id="PF07927">
    <property type="entry name" value="HicA_toxin"/>
    <property type="match status" value="1"/>
</dbReference>
<evidence type="ECO:0000256" key="2">
    <source>
        <dbReference type="ARBA" id="ARBA00022649"/>
    </source>
</evidence>
<organism evidence="10">
    <name type="scientific">Candidatus Kentrum sp. SD</name>
    <dbReference type="NCBI Taxonomy" id="2126332"/>
    <lineage>
        <taxon>Bacteria</taxon>
        <taxon>Pseudomonadati</taxon>
        <taxon>Pseudomonadota</taxon>
        <taxon>Gammaproteobacteria</taxon>
        <taxon>Candidatus Kentrum</taxon>
    </lineage>
</organism>
<reference evidence="10" key="1">
    <citation type="submission" date="2019-02" db="EMBL/GenBank/DDBJ databases">
        <authorList>
            <person name="Gruber-Vodicka R. H."/>
            <person name="Seah K. B. B."/>
        </authorList>
    </citation>
    <scope>NUCLEOTIDE SEQUENCE</scope>
    <source>
        <strain evidence="10">BECK_S127</strain>
        <strain evidence="9">BECK_S1320</strain>
        <strain evidence="8">BECK_S1321</strain>
    </source>
</reference>
<evidence type="ECO:0000256" key="4">
    <source>
        <dbReference type="ARBA" id="ARBA00022759"/>
    </source>
</evidence>
<dbReference type="InterPro" id="IPR012933">
    <property type="entry name" value="HicA_mRNA_interferase"/>
</dbReference>
<evidence type="ECO:0000256" key="5">
    <source>
        <dbReference type="ARBA" id="ARBA00022801"/>
    </source>
</evidence>
<sequence>MKRSELIRHLLKNNCELLREGSRHSIWRNVRLGDMTAVPRHNEIKEFMALKICRDLNIEKP</sequence>
<keyword evidence="5" id="KW-0378">Hydrolase</keyword>
<keyword evidence="3" id="KW-0540">Nuclease</keyword>
<evidence type="ECO:0000256" key="6">
    <source>
        <dbReference type="ARBA" id="ARBA00022884"/>
    </source>
</evidence>
<gene>
    <name evidence="10" type="ORF">BECKSD772D_GA0070982_10015</name>
    <name evidence="9" type="ORF">BECKSD772E_GA0070983_11155</name>
    <name evidence="8" type="ORF">BECKSD772F_GA0070984_111812</name>
</gene>
<dbReference type="GO" id="GO:0004519">
    <property type="term" value="F:endonuclease activity"/>
    <property type="evidence" value="ECO:0007669"/>
    <property type="project" value="UniProtKB-KW"/>
</dbReference>
<keyword evidence="7" id="KW-0346">Stress response</keyword>
<evidence type="ECO:0000313" key="9">
    <source>
        <dbReference type="EMBL" id="VFK48159.1"/>
    </source>
</evidence>
<evidence type="ECO:0000313" key="10">
    <source>
        <dbReference type="EMBL" id="VFK77676.1"/>
    </source>
</evidence>
<evidence type="ECO:0000256" key="1">
    <source>
        <dbReference type="ARBA" id="ARBA00006620"/>
    </source>
</evidence>
<keyword evidence="2" id="KW-1277">Toxin-antitoxin system</keyword>
<accession>A0A451BHF3</accession>